<proteinExistence type="predicted"/>
<dbReference type="OrthoDB" id="7597349at2"/>
<gene>
    <name evidence="1" type="ORF">GRI97_08125</name>
</gene>
<accession>A0A6I4TXA1</accession>
<reference evidence="1 2" key="1">
    <citation type="submission" date="2019-12" db="EMBL/GenBank/DDBJ databases">
        <title>Genomic-based taxomic classification of the family Erythrobacteraceae.</title>
        <authorList>
            <person name="Xu L."/>
        </authorList>
    </citation>
    <scope>NUCLEOTIDE SEQUENCE [LARGE SCALE GENOMIC DNA]</scope>
    <source>
        <strain evidence="1 2">S36</strain>
    </source>
</reference>
<dbReference type="Pfam" id="PF02924">
    <property type="entry name" value="HDPD"/>
    <property type="match status" value="1"/>
</dbReference>
<dbReference type="RefSeq" id="WP_161390542.1">
    <property type="nucleotide sequence ID" value="NZ_JBHSCP010000001.1"/>
</dbReference>
<dbReference type="EMBL" id="WTYJ01000001">
    <property type="protein sequence ID" value="MXO98953.1"/>
    <property type="molecule type" value="Genomic_DNA"/>
</dbReference>
<dbReference type="Proteomes" id="UP000469430">
    <property type="component" value="Unassembled WGS sequence"/>
</dbReference>
<evidence type="ECO:0000313" key="2">
    <source>
        <dbReference type="Proteomes" id="UP000469430"/>
    </source>
</evidence>
<evidence type="ECO:0000313" key="1">
    <source>
        <dbReference type="EMBL" id="MXO98953.1"/>
    </source>
</evidence>
<dbReference type="AlphaFoldDB" id="A0A6I4TXA1"/>
<protein>
    <submittedName>
        <fullName evidence="1">Head decoration protein</fullName>
    </submittedName>
</protein>
<dbReference type="InterPro" id="IPR004195">
    <property type="entry name" value="Head_decoration_D"/>
</dbReference>
<comment type="caution">
    <text evidence="1">The sequence shown here is derived from an EMBL/GenBank/DDBJ whole genome shotgun (WGS) entry which is preliminary data.</text>
</comment>
<keyword evidence="2" id="KW-1185">Reference proteome</keyword>
<organism evidence="1 2">
    <name type="scientific">Croceibacterium xixiisoli</name>
    <dbReference type="NCBI Taxonomy" id="1476466"/>
    <lineage>
        <taxon>Bacteria</taxon>
        <taxon>Pseudomonadati</taxon>
        <taxon>Pseudomonadota</taxon>
        <taxon>Alphaproteobacteria</taxon>
        <taxon>Sphingomonadales</taxon>
        <taxon>Erythrobacteraceae</taxon>
        <taxon>Croceibacterium</taxon>
    </lineage>
</organism>
<sequence length="129" mass="12925">MAVATFDNRGSGCYLGETASLNIVNEEIIVASGAGVLRPATVLGKITASGKYVAHDAALTNGAEVAAAILFHRVDATAADAKSVATVNGPATINGNMLILKAGISAANRAAALNALRAKGMKVLPQHSA</sequence>
<name>A0A6I4TXA1_9SPHN</name>